<feature type="compositionally biased region" description="Polar residues" evidence="1">
    <location>
        <begin position="982"/>
        <end position="995"/>
    </location>
</feature>
<dbReference type="OrthoDB" id="538223at2759"/>
<dbReference type="SUPFAM" id="SSF82171">
    <property type="entry name" value="DPP6 N-terminal domain-like"/>
    <property type="match status" value="1"/>
</dbReference>
<evidence type="ECO:0000256" key="1">
    <source>
        <dbReference type="SAM" id="MobiDB-lite"/>
    </source>
</evidence>
<accession>A0A8H3ICN7</accession>
<organism evidence="2 3">
    <name type="scientific">Gomphillus americanus</name>
    <dbReference type="NCBI Taxonomy" id="1940652"/>
    <lineage>
        <taxon>Eukaryota</taxon>
        <taxon>Fungi</taxon>
        <taxon>Dikarya</taxon>
        <taxon>Ascomycota</taxon>
        <taxon>Pezizomycotina</taxon>
        <taxon>Lecanoromycetes</taxon>
        <taxon>OSLEUM clade</taxon>
        <taxon>Ostropomycetidae</taxon>
        <taxon>Ostropales</taxon>
        <taxon>Graphidaceae</taxon>
        <taxon>Gomphilloideae</taxon>
        <taxon>Gomphillus</taxon>
    </lineage>
</organism>
<dbReference type="Proteomes" id="UP000664169">
    <property type="component" value="Unassembled WGS sequence"/>
</dbReference>
<evidence type="ECO:0000313" key="3">
    <source>
        <dbReference type="Proteomes" id="UP000664169"/>
    </source>
</evidence>
<evidence type="ECO:0000313" key="2">
    <source>
        <dbReference type="EMBL" id="CAF9923197.1"/>
    </source>
</evidence>
<protein>
    <submittedName>
        <fullName evidence="2">Uncharacterized protein</fullName>
    </submittedName>
</protein>
<feature type="region of interest" description="Disordered" evidence="1">
    <location>
        <begin position="982"/>
        <end position="1002"/>
    </location>
</feature>
<gene>
    <name evidence="2" type="ORF">GOMPHAMPRED_002765</name>
</gene>
<comment type="caution">
    <text evidence="2">The sequence shown here is derived from an EMBL/GenBank/DDBJ whole genome shotgun (WGS) entry which is preliminary data.</text>
</comment>
<reference evidence="2" key="1">
    <citation type="submission" date="2021-03" db="EMBL/GenBank/DDBJ databases">
        <authorList>
            <person name="Tagirdzhanova G."/>
        </authorList>
    </citation>
    <scope>NUCLEOTIDE SEQUENCE</scope>
</reference>
<dbReference type="InterPro" id="IPR015943">
    <property type="entry name" value="WD40/YVTN_repeat-like_dom_sf"/>
</dbReference>
<name>A0A8H3ICN7_9LECA</name>
<proteinExistence type="predicted"/>
<sequence>MLDQVSLSRNRDILDQLLAITVHVFRPVSITELRSIIKEDTDNETMQELIQECGSFLTIREDMVEFIHLSAQDYIMEHHALSRDADSVHHGIYLCSMHHLSRVLKRDIYEVDSCIHVDKIVAPDPDPLGSSYALIYWTRHLELSGHLETELVAGSLLDDFFRKHYLHWLEAVALKKLMHQAVYDLHILYSMTKKDDIDFHDQQKSLNPLVNFIHDAHRFILYFRDMLDENPLQVYDAGLTFCPANSLVRAAYKSAAPAWAQLIRHPEPDWPSYVTKWSAKVGHTKAVAYNLTGNLMAVAGPMVGSRAFIQIFNMDTGSLSNITEKDGLVFSGRVGEMVFSPDSSKLFFSVGAHPNSYLCRHCEDQTNTFQSSWPSETSESNDLSDRPKTYTFGVWDIYTNRVTRIADLSQPCRISANALYIAYKDQRTVKLANIEACTIGSIKPQSGTIRFFTLSTDSCALAILTNAGYIEIWTTNLSLETVVKLEENYCNPFTIVLSYQSNILIAFHNRCTVGLGTQHNAFLRGLNIKSGQWTWIYHAEDMISRSSIHLWQTHDGWPLVSYAEIHQGIIQDAHTGAIVTKQRLHLSSEGTFFKARLARFSLNSITVHYLSGINQDFNGEVLGLSSDQLCLKMPLETSIHQYRGEILHGNAIWKLDCQSESFMTQIKYPGCLIADGKDNVLTIYRLKANQHETHASIEVTNLNMSSIIILGDRFVVHCTSMAFWIWDFEQQTMATTNVDWDEEPRVLHSTKLIVIELYARRFLTWSPDNGFEKLDFGDYNEYESKARGHSAVSPSGTYLAFPISGTWYDSFKLRIWNVSTKAVMTDVECLGSSLSAVVFSPCETKFIVSGPGKTRLWSISGTMLQEYDNELLCRNYYYSKNFLSTFEEPIFTSETTIASGRGVLGISAEGFSLGTKDEPFILNDWIYLNNQKVLKIPKSYLPELRLSGHRLKGLTFYCENRFAWQHNDITVLQIKHKEHPNHGTQELNVSISQSTHRTRGVT</sequence>
<dbReference type="AlphaFoldDB" id="A0A8H3ICN7"/>
<dbReference type="Gene3D" id="2.130.10.10">
    <property type="entry name" value="YVTN repeat-like/Quinoprotein amine dehydrogenase"/>
    <property type="match status" value="2"/>
</dbReference>
<keyword evidence="3" id="KW-1185">Reference proteome</keyword>
<dbReference type="EMBL" id="CAJPDQ010000019">
    <property type="protein sequence ID" value="CAF9923197.1"/>
    <property type="molecule type" value="Genomic_DNA"/>
</dbReference>